<feature type="region of interest" description="Disordered" evidence="1">
    <location>
        <begin position="135"/>
        <end position="165"/>
    </location>
</feature>
<evidence type="ECO:0000313" key="2">
    <source>
        <dbReference type="EMBL" id="EDW65149.1"/>
    </source>
</evidence>
<dbReference type="InParanoid" id="B4M2X4"/>
<feature type="compositionally biased region" description="Polar residues" evidence="1">
    <location>
        <begin position="153"/>
        <end position="164"/>
    </location>
</feature>
<feature type="region of interest" description="Disordered" evidence="1">
    <location>
        <begin position="288"/>
        <end position="307"/>
    </location>
</feature>
<dbReference type="AlphaFoldDB" id="B4M2X4"/>
<dbReference type="STRING" id="7244.B4M2X4"/>
<dbReference type="Proteomes" id="UP000008792">
    <property type="component" value="Unassembled WGS sequence"/>
</dbReference>
<evidence type="ECO:0000313" key="3">
    <source>
        <dbReference type="Proteomes" id="UP000008792"/>
    </source>
</evidence>
<feature type="compositionally biased region" description="Polar residues" evidence="1">
    <location>
        <begin position="317"/>
        <end position="346"/>
    </location>
</feature>
<dbReference type="HOGENOM" id="CLU_814512_0_0_1"/>
<dbReference type="OrthoDB" id="1734063at2759"/>
<name>B4M2X4_DROVI</name>
<accession>B4M2X4</accession>
<dbReference type="PhylomeDB" id="B4M2X4"/>
<dbReference type="FunCoup" id="B4M2X4">
    <property type="interactions" value="7"/>
</dbReference>
<evidence type="ECO:0000256" key="1">
    <source>
        <dbReference type="SAM" id="MobiDB-lite"/>
    </source>
</evidence>
<organism evidence="2 3">
    <name type="scientific">Drosophila virilis</name>
    <name type="common">Fruit fly</name>
    <dbReference type="NCBI Taxonomy" id="7244"/>
    <lineage>
        <taxon>Eukaryota</taxon>
        <taxon>Metazoa</taxon>
        <taxon>Ecdysozoa</taxon>
        <taxon>Arthropoda</taxon>
        <taxon>Hexapoda</taxon>
        <taxon>Insecta</taxon>
        <taxon>Pterygota</taxon>
        <taxon>Neoptera</taxon>
        <taxon>Endopterygota</taxon>
        <taxon>Diptera</taxon>
        <taxon>Brachycera</taxon>
        <taxon>Muscomorpha</taxon>
        <taxon>Ephydroidea</taxon>
        <taxon>Drosophilidae</taxon>
        <taxon>Drosophila</taxon>
    </lineage>
</organism>
<dbReference type="KEGG" id="dvi:6631954"/>
<reference evidence="2 3" key="1">
    <citation type="journal article" date="2007" name="Nature">
        <title>Evolution of genes and genomes on the Drosophila phylogeny.</title>
        <authorList>
            <consortium name="Drosophila 12 Genomes Consortium"/>
            <person name="Clark A.G."/>
            <person name="Eisen M.B."/>
            <person name="Smith D.R."/>
            <person name="Bergman C.M."/>
            <person name="Oliver B."/>
            <person name="Markow T.A."/>
            <person name="Kaufman T.C."/>
            <person name="Kellis M."/>
            <person name="Gelbart W."/>
            <person name="Iyer V.N."/>
            <person name="Pollard D.A."/>
            <person name="Sackton T.B."/>
            <person name="Larracuente A.M."/>
            <person name="Singh N.D."/>
            <person name="Abad J.P."/>
            <person name="Abt D.N."/>
            <person name="Adryan B."/>
            <person name="Aguade M."/>
            <person name="Akashi H."/>
            <person name="Anderson W.W."/>
            <person name="Aquadro C.F."/>
            <person name="Ardell D.H."/>
            <person name="Arguello R."/>
            <person name="Artieri C.G."/>
            <person name="Barbash D.A."/>
            <person name="Barker D."/>
            <person name="Barsanti P."/>
            <person name="Batterham P."/>
            <person name="Batzoglou S."/>
            <person name="Begun D."/>
            <person name="Bhutkar A."/>
            <person name="Blanco E."/>
            <person name="Bosak S.A."/>
            <person name="Bradley R.K."/>
            <person name="Brand A.D."/>
            <person name="Brent M.R."/>
            <person name="Brooks A.N."/>
            <person name="Brown R.H."/>
            <person name="Butlin R.K."/>
            <person name="Caggese C."/>
            <person name="Calvi B.R."/>
            <person name="Bernardo de Carvalho A."/>
            <person name="Caspi A."/>
            <person name="Castrezana S."/>
            <person name="Celniker S.E."/>
            <person name="Chang J.L."/>
            <person name="Chapple C."/>
            <person name="Chatterji S."/>
            <person name="Chinwalla A."/>
            <person name="Civetta A."/>
            <person name="Clifton S.W."/>
            <person name="Comeron J.M."/>
            <person name="Costello J.C."/>
            <person name="Coyne J.A."/>
            <person name="Daub J."/>
            <person name="David R.G."/>
            <person name="Delcher A.L."/>
            <person name="Delehaunty K."/>
            <person name="Do C.B."/>
            <person name="Ebling H."/>
            <person name="Edwards K."/>
            <person name="Eickbush T."/>
            <person name="Evans J.D."/>
            <person name="Filipski A."/>
            <person name="Findeiss S."/>
            <person name="Freyhult E."/>
            <person name="Fulton L."/>
            <person name="Fulton R."/>
            <person name="Garcia A.C."/>
            <person name="Gardiner A."/>
            <person name="Garfield D.A."/>
            <person name="Garvin B.E."/>
            <person name="Gibson G."/>
            <person name="Gilbert D."/>
            <person name="Gnerre S."/>
            <person name="Godfrey J."/>
            <person name="Good R."/>
            <person name="Gotea V."/>
            <person name="Gravely B."/>
            <person name="Greenberg A.J."/>
            <person name="Griffiths-Jones S."/>
            <person name="Gross S."/>
            <person name="Guigo R."/>
            <person name="Gustafson E.A."/>
            <person name="Haerty W."/>
            <person name="Hahn M.W."/>
            <person name="Halligan D.L."/>
            <person name="Halpern A.L."/>
            <person name="Halter G.M."/>
            <person name="Han M.V."/>
            <person name="Heger A."/>
            <person name="Hillier L."/>
            <person name="Hinrichs A.S."/>
            <person name="Holmes I."/>
            <person name="Hoskins R.A."/>
            <person name="Hubisz M.J."/>
            <person name="Hultmark D."/>
            <person name="Huntley M.A."/>
            <person name="Jaffe D.B."/>
            <person name="Jagadeeshan S."/>
            <person name="Jeck W.R."/>
            <person name="Johnson J."/>
            <person name="Jones C.D."/>
            <person name="Jordan W.C."/>
            <person name="Karpen G.H."/>
            <person name="Kataoka E."/>
            <person name="Keightley P.D."/>
            <person name="Kheradpour P."/>
            <person name="Kirkness E.F."/>
            <person name="Koerich L.B."/>
            <person name="Kristiansen K."/>
            <person name="Kudrna D."/>
            <person name="Kulathinal R.J."/>
            <person name="Kumar S."/>
            <person name="Kwok R."/>
            <person name="Lander E."/>
            <person name="Langley C.H."/>
            <person name="Lapoint R."/>
            <person name="Lazzaro B.P."/>
            <person name="Lee S.J."/>
            <person name="Levesque L."/>
            <person name="Li R."/>
            <person name="Lin C.F."/>
            <person name="Lin M.F."/>
            <person name="Lindblad-Toh K."/>
            <person name="Llopart A."/>
            <person name="Long M."/>
            <person name="Low L."/>
            <person name="Lozovsky E."/>
            <person name="Lu J."/>
            <person name="Luo M."/>
            <person name="Machado C.A."/>
            <person name="Makalowski W."/>
            <person name="Marzo M."/>
            <person name="Matsuda M."/>
            <person name="Matzkin L."/>
            <person name="McAllister B."/>
            <person name="McBride C.S."/>
            <person name="McKernan B."/>
            <person name="McKernan K."/>
            <person name="Mendez-Lago M."/>
            <person name="Minx P."/>
            <person name="Mollenhauer M.U."/>
            <person name="Montooth K."/>
            <person name="Mount S.M."/>
            <person name="Mu X."/>
            <person name="Myers E."/>
            <person name="Negre B."/>
            <person name="Newfeld S."/>
            <person name="Nielsen R."/>
            <person name="Noor M.A."/>
            <person name="O'Grady P."/>
            <person name="Pachter L."/>
            <person name="Papaceit M."/>
            <person name="Parisi M.J."/>
            <person name="Parisi M."/>
            <person name="Parts L."/>
            <person name="Pedersen J.S."/>
            <person name="Pesole G."/>
            <person name="Phillippy A.M."/>
            <person name="Ponting C.P."/>
            <person name="Pop M."/>
            <person name="Porcelli D."/>
            <person name="Powell J.R."/>
            <person name="Prohaska S."/>
            <person name="Pruitt K."/>
            <person name="Puig M."/>
            <person name="Quesneville H."/>
            <person name="Ram K.R."/>
            <person name="Rand D."/>
            <person name="Rasmussen M.D."/>
            <person name="Reed L.K."/>
            <person name="Reenan R."/>
            <person name="Reily A."/>
            <person name="Remington K.A."/>
            <person name="Rieger T.T."/>
            <person name="Ritchie M.G."/>
            <person name="Robin C."/>
            <person name="Rogers Y.H."/>
            <person name="Rohde C."/>
            <person name="Rozas J."/>
            <person name="Rubenfield M.J."/>
            <person name="Ruiz A."/>
            <person name="Russo S."/>
            <person name="Salzberg S.L."/>
            <person name="Sanchez-Gracia A."/>
            <person name="Saranga D.J."/>
            <person name="Sato H."/>
            <person name="Schaeffer S.W."/>
            <person name="Schatz M.C."/>
            <person name="Schlenke T."/>
            <person name="Schwartz R."/>
            <person name="Segarra C."/>
            <person name="Singh R.S."/>
            <person name="Sirot L."/>
            <person name="Sirota M."/>
            <person name="Sisneros N.B."/>
            <person name="Smith C.D."/>
            <person name="Smith T.F."/>
            <person name="Spieth J."/>
            <person name="Stage D.E."/>
            <person name="Stark A."/>
            <person name="Stephan W."/>
            <person name="Strausberg R.L."/>
            <person name="Strempel S."/>
            <person name="Sturgill D."/>
            <person name="Sutton G."/>
            <person name="Sutton G.G."/>
            <person name="Tao W."/>
            <person name="Teichmann S."/>
            <person name="Tobari Y.N."/>
            <person name="Tomimura Y."/>
            <person name="Tsolas J.M."/>
            <person name="Valente V.L."/>
            <person name="Venter E."/>
            <person name="Venter J.C."/>
            <person name="Vicario S."/>
            <person name="Vieira F.G."/>
            <person name="Vilella A.J."/>
            <person name="Villasante A."/>
            <person name="Walenz B."/>
            <person name="Wang J."/>
            <person name="Wasserman M."/>
            <person name="Watts T."/>
            <person name="Wilson D."/>
            <person name="Wilson R.K."/>
            <person name="Wing R.A."/>
            <person name="Wolfner M.F."/>
            <person name="Wong A."/>
            <person name="Wong G.K."/>
            <person name="Wu C.I."/>
            <person name="Wu G."/>
            <person name="Yamamoto D."/>
            <person name="Yang H.P."/>
            <person name="Yang S.P."/>
            <person name="Yorke J.A."/>
            <person name="Yoshida K."/>
            <person name="Zdobnov E."/>
            <person name="Zhang P."/>
            <person name="Zhang Y."/>
            <person name="Zimin A.V."/>
            <person name="Baldwin J."/>
            <person name="Abdouelleil A."/>
            <person name="Abdulkadir J."/>
            <person name="Abebe A."/>
            <person name="Abera B."/>
            <person name="Abreu J."/>
            <person name="Acer S.C."/>
            <person name="Aftuck L."/>
            <person name="Alexander A."/>
            <person name="An P."/>
            <person name="Anderson E."/>
            <person name="Anderson S."/>
            <person name="Arachi H."/>
            <person name="Azer M."/>
            <person name="Bachantsang P."/>
            <person name="Barry A."/>
            <person name="Bayul T."/>
            <person name="Berlin A."/>
            <person name="Bessette D."/>
            <person name="Bloom T."/>
            <person name="Blye J."/>
            <person name="Boguslavskiy L."/>
            <person name="Bonnet C."/>
            <person name="Boukhgalter B."/>
            <person name="Bourzgui I."/>
            <person name="Brown A."/>
            <person name="Cahill P."/>
            <person name="Channer S."/>
            <person name="Cheshatsang Y."/>
            <person name="Chuda L."/>
            <person name="Citroen M."/>
            <person name="Collymore A."/>
            <person name="Cooke P."/>
            <person name="Costello M."/>
            <person name="D'Aco K."/>
            <person name="Daza R."/>
            <person name="De Haan G."/>
            <person name="DeGray S."/>
            <person name="DeMaso C."/>
            <person name="Dhargay N."/>
            <person name="Dooley K."/>
            <person name="Dooley E."/>
            <person name="Doricent M."/>
            <person name="Dorje P."/>
            <person name="Dorjee K."/>
            <person name="Dupes A."/>
            <person name="Elong R."/>
            <person name="Falk J."/>
            <person name="Farina A."/>
            <person name="Faro S."/>
            <person name="Ferguson D."/>
            <person name="Fisher S."/>
            <person name="Foley C.D."/>
            <person name="Franke A."/>
            <person name="Friedrich D."/>
            <person name="Gadbois L."/>
            <person name="Gearin G."/>
            <person name="Gearin C.R."/>
            <person name="Giannoukos G."/>
            <person name="Goode T."/>
            <person name="Graham J."/>
            <person name="Grandbois E."/>
            <person name="Grewal S."/>
            <person name="Gyaltsen K."/>
            <person name="Hafez N."/>
            <person name="Hagos B."/>
            <person name="Hall J."/>
            <person name="Henson C."/>
            <person name="Hollinger A."/>
            <person name="Honan T."/>
            <person name="Huard M.D."/>
            <person name="Hughes L."/>
            <person name="Hurhula B."/>
            <person name="Husby M.E."/>
            <person name="Kamat A."/>
            <person name="Kanga B."/>
            <person name="Kashin S."/>
            <person name="Khazanovich D."/>
            <person name="Kisner P."/>
            <person name="Lance K."/>
            <person name="Lara M."/>
            <person name="Lee W."/>
            <person name="Lennon N."/>
            <person name="Letendre F."/>
            <person name="LeVine R."/>
            <person name="Lipovsky A."/>
            <person name="Liu X."/>
            <person name="Liu J."/>
            <person name="Liu S."/>
            <person name="Lokyitsang T."/>
            <person name="Lokyitsang Y."/>
            <person name="Lubonja R."/>
            <person name="Lui A."/>
            <person name="MacDonald P."/>
            <person name="Magnisalis V."/>
            <person name="Maru K."/>
            <person name="Matthews C."/>
            <person name="McCusker W."/>
            <person name="McDonough S."/>
            <person name="Mehta T."/>
            <person name="Meldrim J."/>
            <person name="Meneus L."/>
            <person name="Mihai O."/>
            <person name="Mihalev A."/>
            <person name="Mihova T."/>
            <person name="Mittelman R."/>
            <person name="Mlenga V."/>
            <person name="Montmayeur A."/>
            <person name="Mulrain L."/>
            <person name="Navidi A."/>
            <person name="Naylor J."/>
            <person name="Negash T."/>
            <person name="Nguyen T."/>
            <person name="Nguyen N."/>
            <person name="Nicol R."/>
            <person name="Norbu C."/>
            <person name="Norbu N."/>
            <person name="Novod N."/>
            <person name="O'Neill B."/>
            <person name="Osman S."/>
            <person name="Markiewicz E."/>
            <person name="Oyono O.L."/>
            <person name="Patti C."/>
            <person name="Phunkhang P."/>
            <person name="Pierre F."/>
            <person name="Priest M."/>
            <person name="Raghuraman S."/>
            <person name="Rege F."/>
            <person name="Reyes R."/>
            <person name="Rise C."/>
            <person name="Rogov P."/>
            <person name="Ross K."/>
            <person name="Ryan E."/>
            <person name="Settipalli S."/>
            <person name="Shea T."/>
            <person name="Sherpa N."/>
            <person name="Shi L."/>
            <person name="Shih D."/>
            <person name="Sparrow T."/>
            <person name="Spaulding J."/>
            <person name="Stalker J."/>
            <person name="Stange-Thomann N."/>
            <person name="Stavropoulos S."/>
            <person name="Stone C."/>
            <person name="Strader C."/>
            <person name="Tesfaye S."/>
            <person name="Thomson T."/>
            <person name="Thoulutsang Y."/>
            <person name="Thoulutsang D."/>
            <person name="Topham K."/>
            <person name="Topping I."/>
            <person name="Tsamla T."/>
            <person name="Vassiliev H."/>
            <person name="Vo A."/>
            <person name="Wangchuk T."/>
            <person name="Wangdi T."/>
            <person name="Weiand M."/>
            <person name="Wilkinson J."/>
            <person name="Wilson A."/>
            <person name="Yadav S."/>
            <person name="Young G."/>
            <person name="Yu Q."/>
            <person name="Zembek L."/>
            <person name="Zhong D."/>
            <person name="Zimmer A."/>
            <person name="Zwirko Z."/>
            <person name="Jaffe D.B."/>
            <person name="Alvarez P."/>
            <person name="Brockman W."/>
            <person name="Butler J."/>
            <person name="Chin C."/>
            <person name="Gnerre S."/>
            <person name="Grabherr M."/>
            <person name="Kleber M."/>
            <person name="Mauceli E."/>
            <person name="MacCallum I."/>
        </authorList>
    </citation>
    <scope>NUCLEOTIDE SEQUENCE [LARGE SCALE GENOMIC DNA]</scope>
    <source>
        <strain evidence="3">Tucson 15010-1051.87</strain>
    </source>
</reference>
<proteinExistence type="predicted"/>
<feature type="region of interest" description="Disordered" evidence="1">
    <location>
        <begin position="203"/>
        <end position="247"/>
    </location>
</feature>
<feature type="region of interest" description="Disordered" evidence="1">
    <location>
        <begin position="50"/>
        <end position="70"/>
    </location>
</feature>
<feature type="region of interest" description="Disordered" evidence="1">
    <location>
        <begin position="317"/>
        <end position="352"/>
    </location>
</feature>
<dbReference type="OMA" id="TCSYSHE"/>
<dbReference type="EMBL" id="CH940651">
    <property type="protein sequence ID" value="EDW65149.1"/>
    <property type="molecule type" value="Genomic_DNA"/>
</dbReference>
<keyword evidence="3" id="KW-1185">Reference proteome</keyword>
<gene>
    <name evidence="2" type="primary">Dvir\GJ19100</name>
    <name evidence="2" type="ORF">Dvir_GJ19100</name>
</gene>
<dbReference type="eggNOG" id="ENOG502S3CE">
    <property type="taxonomic scope" value="Eukaryota"/>
</dbReference>
<protein>
    <submittedName>
        <fullName evidence="2">Uncharacterized protein</fullName>
    </submittedName>
</protein>
<sequence>MLLLLLMVGAVVGYDQSVNYWEAFAPGKLLQRLDALTATDMQHGQVNALTEQQRPSAQAKLDEDADDDEEIEAQAEMDADADADVDADADSEAIDHDGDVEQLELDSHSAEGHSGEDYERNYEQFVRQYFDRIPDDAADDVDGHQAQLDDSVESQAGASSNVQQHRCRRVQRNGQLCKICREARNNEVTETCSYSHEAQPEHYAYDSGSQYKRYRDAPSSDEQSEEEDATVRQRRTGRQTSIVQPGADSSLCERRMVGNSVCYDCKDSGGQHMRRCYDAALNKQIKSRAKPGRPHGGESQQSEQEQRLYKRTISYSYAQGSSPDDRMTPTQPTPARNDTRMPSSLSPPARRLTKVLRRRVAIPIAAV</sequence>